<organism evidence="1 2">
    <name type="scientific">Canavalia gladiata</name>
    <name type="common">Sword bean</name>
    <name type="synonym">Dolichos gladiatus</name>
    <dbReference type="NCBI Taxonomy" id="3824"/>
    <lineage>
        <taxon>Eukaryota</taxon>
        <taxon>Viridiplantae</taxon>
        <taxon>Streptophyta</taxon>
        <taxon>Embryophyta</taxon>
        <taxon>Tracheophyta</taxon>
        <taxon>Spermatophyta</taxon>
        <taxon>Magnoliopsida</taxon>
        <taxon>eudicotyledons</taxon>
        <taxon>Gunneridae</taxon>
        <taxon>Pentapetalae</taxon>
        <taxon>rosids</taxon>
        <taxon>fabids</taxon>
        <taxon>Fabales</taxon>
        <taxon>Fabaceae</taxon>
        <taxon>Papilionoideae</taxon>
        <taxon>50 kb inversion clade</taxon>
        <taxon>NPAAA clade</taxon>
        <taxon>indigoferoid/millettioid clade</taxon>
        <taxon>Phaseoleae</taxon>
        <taxon>Canavalia</taxon>
    </lineage>
</organism>
<reference evidence="1 2" key="1">
    <citation type="submission" date="2024-01" db="EMBL/GenBank/DDBJ databases">
        <title>The genomes of 5 underutilized Papilionoideae crops provide insights into root nodulation and disease resistanc.</title>
        <authorList>
            <person name="Jiang F."/>
        </authorList>
    </citation>
    <scope>NUCLEOTIDE SEQUENCE [LARGE SCALE GENOMIC DNA]</scope>
    <source>
        <strain evidence="1">LVBAO_FW01</strain>
        <tissue evidence="1">Leaves</tissue>
    </source>
</reference>
<evidence type="ECO:0000313" key="2">
    <source>
        <dbReference type="Proteomes" id="UP001367508"/>
    </source>
</evidence>
<gene>
    <name evidence="1" type="ORF">VNO77_27714</name>
</gene>
<dbReference type="Proteomes" id="UP001367508">
    <property type="component" value="Unassembled WGS sequence"/>
</dbReference>
<comment type="caution">
    <text evidence="1">The sequence shown here is derived from an EMBL/GenBank/DDBJ whole genome shotgun (WGS) entry which is preliminary data.</text>
</comment>
<dbReference type="AlphaFoldDB" id="A0AAN9KZD1"/>
<sequence length="117" mass="13150">MEVMQMNLDGYVKVKRTAAGSPQPEYFLHEFGVLLPYVTLLYCDIVPSCLMHLCNTLLTHHAVKASRLSSLIGNPSSVVRVFSHCLLTLVINQYVPNLDEGKAFHFLFIEVETKVPT</sequence>
<proteinExistence type="predicted"/>
<dbReference type="EMBL" id="JAYMYQ010000006">
    <property type="protein sequence ID" value="KAK7324188.1"/>
    <property type="molecule type" value="Genomic_DNA"/>
</dbReference>
<evidence type="ECO:0000313" key="1">
    <source>
        <dbReference type="EMBL" id="KAK7324188.1"/>
    </source>
</evidence>
<protein>
    <submittedName>
        <fullName evidence="1">Uncharacterized protein</fullName>
    </submittedName>
</protein>
<keyword evidence="2" id="KW-1185">Reference proteome</keyword>
<accession>A0AAN9KZD1</accession>
<name>A0AAN9KZD1_CANGL</name>